<dbReference type="EMBL" id="RWGY01000011">
    <property type="protein sequence ID" value="TVU28165.1"/>
    <property type="molecule type" value="Genomic_DNA"/>
</dbReference>
<organism evidence="1 2">
    <name type="scientific">Eragrostis curvula</name>
    <name type="common">weeping love grass</name>
    <dbReference type="NCBI Taxonomy" id="38414"/>
    <lineage>
        <taxon>Eukaryota</taxon>
        <taxon>Viridiplantae</taxon>
        <taxon>Streptophyta</taxon>
        <taxon>Embryophyta</taxon>
        <taxon>Tracheophyta</taxon>
        <taxon>Spermatophyta</taxon>
        <taxon>Magnoliopsida</taxon>
        <taxon>Liliopsida</taxon>
        <taxon>Poales</taxon>
        <taxon>Poaceae</taxon>
        <taxon>PACMAD clade</taxon>
        <taxon>Chloridoideae</taxon>
        <taxon>Eragrostideae</taxon>
        <taxon>Eragrostidinae</taxon>
        <taxon>Eragrostis</taxon>
    </lineage>
</organism>
<sequence>MSSSSSQPAGEIKTLRMKPFTTTLAVVQKDVGTVSPITIMKELVDETGENVADIQFVSRVAAEYCLDYYCDKDLYKFDWAPKNVTDSKPSAAKLEYRLSKRDEMIPDRRERR</sequence>
<evidence type="ECO:0000313" key="1">
    <source>
        <dbReference type="EMBL" id="TVU28165.1"/>
    </source>
</evidence>
<protein>
    <submittedName>
        <fullName evidence="1">Uncharacterized protein</fullName>
    </submittedName>
</protein>
<comment type="caution">
    <text evidence="1">The sequence shown here is derived from an EMBL/GenBank/DDBJ whole genome shotgun (WGS) entry which is preliminary data.</text>
</comment>
<dbReference type="Proteomes" id="UP000324897">
    <property type="component" value="Chromosome 1"/>
</dbReference>
<reference evidence="1 2" key="1">
    <citation type="journal article" date="2019" name="Sci. Rep.">
        <title>A high-quality genome of Eragrostis curvula grass provides insights into Poaceae evolution and supports new strategies to enhance forage quality.</title>
        <authorList>
            <person name="Carballo J."/>
            <person name="Santos B.A.C.M."/>
            <person name="Zappacosta D."/>
            <person name="Garbus I."/>
            <person name="Selva J.P."/>
            <person name="Gallo C.A."/>
            <person name="Diaz A."/>
            <person name="Albertini E."/>
            <person name="Caccamo M."/>
            <person name="Echenique V."/>
        </authorList>
    </citation>
    <scope>NUCLEOTIDE SEQUENCE [LARGE SCALE GENOMIC DNA]</scope>
    <source>
        <strain evidence="2">cv. Victoria</strain>
        <tissue evidence="1">Leaf</tissue>
    </source>
</reference>
<proteinExistence type="predicted"/>
<keyword evidence="2" id="KW-1185">Reference proteome</keyword>
<evidence type="ECO:0000313" key="2">
    <source>
        <dbReference type="Proteomes" id="UP000324897"/>
    </source>
</evidence>
<name>A0A5J9UX25_9POAL</name>
<accession>A0A5J9UX25</accession>
<gene>
    <name evidence="1" type="ORF">EJB05_19674</name>
</gene>
<dbReference type="AlphaFoldDB" id="A0A5J9UX25"/>
<dbReference type="Gramene" id="TVU28165">
    <property type="protein sequence ID" value="TVU28165"/>
    <property type="gene ID" value="EJB05_19674"/>
</dbReference>